<proteinExistence type="predicted"/>
<dbReference type="Proteomes" id="UP000005707">
    <property type="component" value="Unassembled WGS sequence"/>
</dbReference>
<evidence type="ECO:0000256" key="1">
    <source>
        <dbReference type="SAM" id="Coils"/>
    </source>
</evidence>
<feature type="region of interest" description="Disordered" evidence="2">
    <location>
        <begin position="253"/>
        <end position="288"/>
    </location>
</feature>
<keyword evidence="4" id="KW-1185">Reference proteome</keyword>
<dbReference type="InParanoid" id="U2EFA1"/>
<evidence type="ECO:0000313" key="3">
    <source>
        <dbReference type="EMBL" id="ERJ13613.1"/>
    </source>
</evidence>
<protein>
    <submittedName>
        <fullName evidence="3">Uncharacterized protein</fullName>
    </submittedName>
</protein>
<evidence type="ECO:0000313" key="4">
    <source>
        <dbReference type="Proteomes" id="UP000005707"/>
    </source>
</evidence>
<reference evidence="3 4" key="2">
    <citation type="journal article" date="2013" name="PLoS ONE">
        <title>INDIGO - INtegrated Data Warehouse of MIcrobial GenOmes with Examples from the Red Sea Extremophiles.</title>
        <authorList>
            <person name="Alam I."/>
            <person name="Antunes A."/>
            <person name="Kamau A.A."/>
            <person name="Ba Alawi W."/>
            <person name="Kalkatawi M."/>
            <person name="Stingl U."/>
            <person name="Bajic V.B."/>
        </authorList>
    </citation>
    <scope>NUCLEOTIDE SEQUENCE [LARGE SCALE GENOMIC DNA]</scope>
    <source>
        <strain evidence="3 4">SSD-17B</strain>
    </source>
</reference>
<feature type="region of interest" description="Disordered" evidence="2">
    <location>
        <begin position="204"/>
        <end position="224"/>
    </location>
</feature>
<dbReference type="AlphaFoldDB" id="U2EFA1"/>
<comment type="caution">
    <text evidence="3">The sequence shown here is derived from an EMBL/GenBank/DDBJ whole genome shotgun (WGS) entry which is preliminary data.</text>
</comment>
<reference evidence="3 4" key="1">
    <citation type="journal article" date="2011" name="J. Bacteriol.">
        <title>Genome sequence of Haloplasma contractile, an unusual contractile bacterium from a deep-sea anoxic brine lake.</title>
        <authorList>
            <person name="Antunes A."/>
            <person name="Alam I."/>
            <person name="El Dorry H."/>
            <person name="Siam R."/>
            <person name="Robertson A."/>
            <person name="Bajic V.B."/>
            <person name="Stingl U."/>
        </authorList>
    </citation>
    <scope>NUCLEOTIDE SEQUENCE [LARGE SCALE GENOMIC DNA]</scope>
    <source>
        <strain evidence="3 4">SSD-17B</strain>
    </source>
</reference>
<dbReference type="STRING" id="1033810.HLPCO_000279"/>
<keyword evidence="1" id="KW-0175">Coiled coil</keyword>
<evidence type="ECO:0000256" key="2">
    <source>
        <dbReference type="SAM" id="MobiDB-lite"/>
    </source>
</evidence>
<feature type="compositionally biased region" description="Basic and acidic residues" evidence="2">
    <location>
        <begin position="268"/>
        <end position="284"/>
    </location>
</feature>
<gene>
    <name evidence="3" type="ORF">HLPCO_000279</name>
</gene>
<feature type="coiled-coil region" evidence="1">
    <location>
        <begin position="33"/>
        <end position="92"/>
    </location>
</feature>
<dbReference type="EMBL" id="AFNU02000001">
    <property type="protein sequence ID" value="ERJ13613.1"/>
    <property type="molecule type" value="Genomic_DNA"/>
</dbReference>
<organism evidence="3 4">
    <name type="scientific">Haloplasma contractile SSD-17B</name>
    <dbReference type="NCBI Taxonomy" id="1033810"/>
    <lineage>
        <taxon>Bacteria</taxon>
        <taxon>Bacillati</taxon>
        <taxon>Mycoplasmatota</taxon>
        <taxon>Mollicutes</taxon>
        <taxon>Haloplasmatales</taxon>
        <taxon>Haloplasmataceae</taxon>
        <taxon>Haloplasma</taxon>
    </lineage>
</organism>
<feature type="compositionally biased region" description="Polar residues" evidence="2">
    <location>
        <begin position="257"/>
        <end position="267"/>
    </location>
</feature>
<dbReference type="RefSeq" id="WP_021030969.1">
    <property type="nucleotide sequence ID" value="NZ_AFNU02000001.1"/>
</dbReference>
<name>U2EFA1_9MOLU</name>
<dbReference type="OrthoDB" id="9949013at2"/>
<accession>U2EFA1</accession>
<sequence>MNLEKFKGQILNELPNCTEQEIRELIPNLLSKIEEIYEGKNRLTDENKKLKEQNRMLETKLNDPNVLKNAAIKEGEELLEDAKRKHEALIHDANLKSEQMVQDAKDESEQIIAKTILKIQNAVAEIECIDQQQKVFRSHILSLFKHNIFKFSDSDYYFIKSVDDDLQGLLSFFEKDERIKRIYEKNMSKLKTITKSMETFDPINDQAGNDDVIDDESNHNDLTSIDTDSLSRIQNHEQDDELKNDLHHKTEIHNNSENKGTTNINKQSTHDQVIETKNEKVNSKEKKKTPSFLDLINSINELEE</sequence>